<proteinExistence type="predicted"/>
<dbReference type="OrthoDB" id="9783887at2"/>
<dbReference type="Proteomes" id="UP000481030">
    <property type="component" value="Unassembled WGS sequence"/>
</dbReference>
<keyword evidence="3" id="KW-0949">S-adenosyl-L-methionine</keyword>
<comment type="caution">
    <text evidence="5">The sequence shown here is derived from an EMBL/GenBank/DDBJ whole genome shotgun (WGS) entry which is preliminary data.</text>
</comment>
<keyword evidence="5" id="KW-0413">Isomerase</keyword>
<dbReference type="InterPro" id="IPR042119">
    <property type="entry name" value="QueA_dom2"/>
</dbReference>
<dbReference type="Gene3D" id="3.40.1780.10">
    <property type="entry name" value="QueA-like"/>
    <property type="match status" value="1"/>
</dbReference>
<dbReference type="GO" id="GO:0008616">
    <property type="term" value="P:tRNA queuosine(34) biosynthetic process"/>
    <property type="evidence" value="ECO:0007669"/>
    <property type="project" value="UniProtKB-KW"/>
</dbReference>
<dbReference type="InterPro" id="IPR036100">
    <property type="entry name" value="QueA_sf"/>
</dbReference>
<dbReference type="AlphaFoldDB" id="A0A6L3VA39"/>
<dbReference type="PANTHER" id="PTHR30307:SF0">
    <property type="entry name" value="S-ADENOSYLMETHIONINE:TRNA RIBOSYLTRANSFERASE-ISOMERASE"/>
    <property type="match status" value="1"/>
</dbReference>
<dbReference type="SUPFAM" id="SSF111337">
    <property type="entry name" value="QueA-like"/>
    <property type="match status" value="1"/>
</dbReference>
<dbReference type="EMBL" id="WBOS01000005">
    <property type="protein sequence ID" value="KAB2334875.1"/>
    <property type="molecule type" value="Genomic_DNA"/>
</dbReference>
<dbReference type="PANTHER" id="PTHR30307">
    <property type="entry name" value="S-ADENOSYLMETHIONINE:TRNA RIBOSYLTRANSFERASE-ISOMERASE"/>
    <property type="match status" value="1"/>
</dbReference>
<dbReference type="InterPro" id="IPR003699">
    <property type="entry name" value="QueA"/>
</dbReference>
<dbReference type="Gene3D" id="2.40.10.240">
    <property type="entry name" value="QueA-like"/>
    <property type="match status" value="1"/>
</dbReference>
<evidence type="ECO:0000256" key="2">
    <source>
        <dbReference type="ARBA" id="ARBA00022679"/>
    </source>
</evidence>
<gene>
    <name evidence="5" type="ORF">F7731_14050</name>
</gene>
<dbReference type="InterPro" id="IPR042118">
    <property type="entry name" value="QueA_dom1"/>
</dbReference>
<protein>
    <submittedName>
        <fullName evidence="5">S-adenosylmethionine:tRNA ribosyltransferase-isomerase</fullName>
    </submittedName>
</protein>
<evidence type="ECO:0000256" key="1">
    <source>
        <dbReference type="ARBA" id="ARBA00022490"/>
    </source>
</evidence>
<organism evidence="5 6">
    <name type="scientific">Cytobacillus depressus</name>
    <dbReference type="NCBI Taxonomy" id="1602942"/>
    <lineage>
        <taxon>Bacteria</taxon>
        <taxon>Bacillati</taxon>
        <taxon>Bacillota</taxon>
        <taxon>Bacilli</taxon>
        <taxon>Bacillales</taxon>
        <taxon>Bacillaceae</taxon>
        <taxon>Cytobacillus</taxon>
    </lineage>
</organism>
<dbReference type="Pfam" id="PF02547">
    <property type="entry name" value="Queuosine_synth"/>
    <property type="match status" value="1"/>
</dbReference>
<dbReference type="RefSeq" id="WP_151535417.1">
    <property type="nucleotide sequence ID" value="NZ_WBOS01000005.1"/>
</dbReference>
<evidence type="ECO:0000313" key="6">
    <source>
        <dbReference type="Proteomes" id="UP000481030"/>
    </source>
</evidence>
<reference evidence="5 6" key="1">
    <citation type="journal article" date="2016" name="Antonie Van Leeuwenhoek">
        <title>Bacillus depressus sp. nov., isolated from soil of a sunflower field.</title>
        <authorList>
            <person name="Wei X."/>
            <person name="Xin D."/>
            <person name="Xin Y."/>
            <person name="Zhang H."/>
            <person name="Wang T."/>
            <person name="Zhang J."/>
        </authorList>
    </citation>
    <scope>NUCLEOTIDE SEQUENCE [LARGE SCALE GENOMIC DNA]</scope>
    <source>
        <strain evidence="5 6">BZ1</strain>
    </source>
</reference>
<keyword evidence="2 5" id="KW-0808">Transferase</keyword>
<name>A0A6L3VA39_9BACI</name>
<evidence type="ECO:0000256" key="3">
    <source>
        <dbReference type="ARBA" id="ARBA00022691"/>
    </source>
</evidence>
<evidence type="ECO:0000256" key="4">
    <source>
        <dbReference type="ARBA" id="ARBA00022785"/>
    </source>
</evidence>
<accession>A0A6L3VA39</accession>
<evidence type="ECO:0000313" key="5">
    <source>
        <dbReference type="EMBL" id="KAB2334875.1"/>
    </source>
</evidence>
<keyword evidence="4" id="KW-0671">Queuosine biosynthesis</keyword>
<sequence>MTLTARPFQVHEHLNANTPAEYRGIQRDQVRLMALDSKTGESFHHHFYELDTYLHEGDLLVLNNSRTLPAVLRGRRGRQLIEIRLSRKLSESKWEALIIEGELSVGEKIHLPGDLTATITGLGNEAPLVTLTFSKSGLELIDAIYRYGEPLHYEYIETPWPLEMYQTVYASVPGSVEMPSAGRAFSWMLLNQLKKKGINIAFLQLHTGLGYYGNDRWPNPSKHAEVFCVPEETAELVNNTKKNNRRVIAVGTTVVRALETAVNKAGKVEAMEGITSLYVQKGYPLKAVDGLITGFHEPEASHLDMLSAIMDENLLMKAYREALDEGYLWHEFGDMNLILPMGAKR</sequence>
<dbReference type="GO" id="GO:0051075">
    <property type="term" value="F:S-adenosylmethionine:tRNA ribosyltransferase-isomerase activity"/>
    <property type="evidence" value="ECO:0007669"/>
    <property type="project" value="TreeGrafter"/>
</dbReference>
<keyword evidence="6" id="KW-1185">Reference proteome</keyword>
<keyword evidence="1" id="KW-0963">Cytoplasm</keyword>